<dbReference type="KEGG" id="coh:EAV92_05470"/>
<proteinExistence type="predicted"/>
<keyword evidence="2" id="KW-1185">Reference proteome</keyword>
<protein>
    <submittedName>
        <fullName evidence="1">Uncharacterized protein</fullName>
    </submittedName>
</protein>
<organism evidence="1 2">
    <name type="scientific">Cohnella candidum</name>
    <dbReference type="NCBI Taxonomy" id="2674991"/>
    <lineage>
        <taxon>Bacteria</taxon>
        <taxon>Bacillati</taxon>
        <taxon>Bacillota</taxon>
        <taxon>Bacilli</taxon>
        <taxon>Bacillales</taxon>
        <taxon>Paenibacillaceae</taxon>
        <taxon>Cohnella</taxon>
    </lineage>
</organism>
<dbReference type="RefSeq" id="WP_123040128.1">
    <property type="nucleotide sequence ID" value="NZ_CP033433.1"/>
</dbReference>
<dbReference type="AlphaFoldDB" id="A0A3G3JUZ2"/>
<evidence type="ECO:0000313" key="1">
    <source>
        <dbReference type="EMBL" id="AYQ72068.1"/>
    </source>
</evidence>
<reference evidence="1 2" key="1">
    <citation type="submission" date="2018-10" db="EMBL/GenBank/DDBJ databases">
        <title>Genome Sequence of Cohnella sp.</title>
        <authorList>
            <person name="Srinivasan S."/>
            <person name="Kim M.K."/>
        </authorList>
    </citation>
    <scope>NUCLEOTIDE SEQUENCE [LARGE SCALE GENOMIC DNA]</scope>
    <source>
        <strain evidence="1 2">18JY8-7</strain>
    </source>
</reference>
<dbReference type="Proteomes" id="UP000269097">
    <property type="component" value="Chromosome"/>
</dbReference>
<name>A0A3G3JUZ2_9BACL</name>
<sequence length="118" mass="13949">MDAFDPQRTFELIEREVGARLQARGYAITKQDFIAHAEGTRYTIFSRPSGHVRLTWDGRAQKFILRSYRKGSAIVRTLRMTLLGRHDLDKLEHETIVRAEEWRSLGEEEWIRKFTDKL</sequence>
<dbReference type="EMBL" id="CP033433">
    <property type="protein sequence ID" value="AYQ72068.1"/>
    <property type="molecule type" value="Genomic_DNA"/>
</dbReference>
<accession>A0A3G3JUZ2</accession>
<gene>
    <name evidence="1" type="ORF">EAV92_05470</name>
</gene>
<evidence type="ECO:0000313" key="2">
    <source>
        <dbReference type="Proteomes" id="UP000269097"/>
    </source>
</evidence>